<evidence type="ECO:0000259" key="7">
    <source>
        <dbReference type="PROSITE" id="PS50847"/>
    </source>
</evidence>
<reference evidence="8 9" key="1">
    <citation type="submission" date="2021-06" db="EMBL/GenBank/DDBJ databases">
        <authorList>
            <person name="Sun Q."/>
            <person name="Li D."/>
        </authorList>
    </citation>
    <scope>NUCLEOTIDE SEQUENCE [LARGE SCALE GENOMIC DNA]</scope>
    <source>
        <strain evidence="8 9">MSJd-7</strain>
    </source>
</reference>
<feature type="chain" id="PRO_5045089475" evidence="6">
    <location>
        <begin position="28"/>
        <end position="574"/>
    </location>
</feature>
<keyword evidence="3 6" id="KW-0732">Signal</keyword>
<comment type="caution">
    <text evidence="8">The sequence shown here is derived from an EMBL/GenBank/DDBJ whole genome shotgun (WGS) entry which is preliminary data.</text>
</comment>
<proteinExistence type="predicted"/>
<dbReference type="RefSeq" id="WP_216469297.1">
    <property type="nucleotide sequence ID" value="NZ_JAHLQI010000001.1"/>
</dbReference>
<keyword evidence="5" id="KW-0812">Transmembrane</keyword>
<feature type="domain" description="Gram-positive cocci surface proteins LPxTG" evidence="7">
    <location>
        <begin position="540"/>
        <end position="574"/>
    </location>
</feature>
<keyword evidence="9" id="KW-1185">Reference proteome</keyword>
<dbReference type="EMBL" id="JAHLQI010000001">
    <property type="protein sequence ID" value="MBU5489316.1"/>
    <property type="molecule type" value="Genomic_DNA"/>
</dbReference>
<evidence type="ECO:0000256" key="4">
    <source>
        <dbReference type="ARBA" id="ARBA00023088"/>
    </source>
</evidence>
<sequence>MKKTFKRLGAVLLAAFMLLSTTICALADEKTPASTSTTSDTITLKVSNVADGDTVSAYKLVWYNTNGNGYEFDESFERYINTEKKKPDAQAYLAGLDATGVNTLLASYAAKCNEENSGYTLPNDKIDSKAASNDTASLEGLTPGYYLLLTSTSPTNNRIYMPLSAFVKMDGNDLVVYAGKNSDPLTAETDKSYKVSAKDETGPNIDKKTNATKGSEEATWKETAAAGVGETVRFYVQVNIPKYTDGTKLNLTVNDTLTNLEYKPNSAKVYAEKPELDAKGVIGNPTTIDDAIKNTTDIAGKYNTETGKQDLKFELDYEKIMKDATQLRTVYVYYEAIVKPEAVKNGKNEGTNVASLTYSNASNPKFDHTTDKETTKVFSYYLKLNKVKGEKTDSLHGAEFSVYTTEKSDTPLSFVKVSDDNGKTEYYRPAVGNEASSTSAVTKIEADFQIRGLDAGTYYLEEVKTPKGYTKPKGRFKIVMTSQFDENGEYTGKLDSKKEQTYMEAVEDADKNLVYAGSSADSNLMYQFSATIKNFSTPNLPTTGGTGTVLLSIGGVVLMAAGAYLLFFRKKKEN</sequence>
<evidence type="ECO:0000313" key="8">
    <source>
        <dbReference type="EMBL" id="MBU5489316.1"/>
    </source>
</evidence>
<dbReference type="Pfam" id="PF17802">
    <property type="entry name" value="SpaA"/>
    <property type="match status" value="1"/>
</dbReference>
<keyword evidence="1" id="KW-0134">Cell wall</keyword>
<protein>
    <submittedName>
        <fullName evidence="8">LPXTG cell wall anchor domain-containing protein</fullName>
    </submittedName>
</protein>
<dbReference type="Pfam" id="PF00746">
    <property type="entry name" value="Gram_pos_anchor"/>
    <property type="match status" value="1"/>
</dbReference>
<keyword evidence="2" id="KW-0964">Secreted</keyword>
<evidence type="ECO:0000256" key="6">
    <source>
        <dbReference type="SAM" id="SignalP"/>
    </source>
</evidence>
<evidence type="ECO:0000313" key="9">
    <source>
        <dbReference type="Proteomes" id="UP000783588"/>
    </source>
</evidence>
<accession>A0ABS6ENR4</accession>
<dbReference type="NCBIfam" id="TIGR01167">
    <property type="entry name" value="LPXTG_anchor"/>
    <property type="match status" value="1"/>
</dbReference>
<dbReference type="PROSITE" id="PS50847">
    <property type="entry name" value="GRAM_POS_ANCHORING"/>
    <property type="match status" value="1"/>
</dbReference>
<evidence type="ECO:0000256" key="1">
    <source>
        <dbReference type="ARBA" id="ARBA00022512"/>
    </source>
</evidence>
<dbReference type="Proteomes" id="UP000783588">
    <property type="component" value="Unassembled WGS sequence"/>
</dbReference>
<keyword evidence="5" id="KW-1133">Transmembrane helix</keyword>
<evidence type="ECO:0000256" key="3">
    <source>
        <dbReference type="ARBA" id="ARBA00022729"/>
    </source>
</evidence>
<keyword evidence="5" id="KW-0472">Membrane</keyword>
<keyword evidence="4" id="KW-0572">Peptidoglycan-anchor</keyword>
<evidence type="ECO:0000256" key="2">
    <source>
        <dbReference type="ARBA" id="ARBA00022525"/>
    </source>
</evidence>
<evidence type="ECO:0000256" key="5">
    <source>
        <dbReference type="SAM" id="Phobius"/>
    </source>
</evidence>
<dbReference type="InterPro" id="IPR041033">
    <property type="entry name" value="SpaA_PFL_dom_1"/>
</dbReference>
<feature type="signal peptide" evidence="6">
    <location>
        <begin position="1"/>
        <end position="27"/>
    </location>
</feature>
<gene>
    <name evidence="8" type="ORF">KQI75_01515</name>
</gene>
<dbReference type="InterPro" id="IPR019931">
    <property type="entry name" value="LPXTG_anchor"/>
</dbReference>
<name>A0ABS6ENR4_9FIRM</name>
<feature type="transmembrane region" description="Helical" evidence="5">
    <location>
        <begin position="549"/>
        <end position="568"/>
    </location>
</feature>
<organism evidence="8 9">
    <name type="scientific">Butyricicoccus intestinisimiae</name>
    <dbReference type="NCBI Taxonomy" id="2841509"/>
    <lineage>
        <taxon>Bacteria</taxon>
        <taxon>Bacillati</taxon>
        <taxon>Bacillota</taxon>
        <taxon>Clostridia</taxon>
        <taxon>Eubacteriales</taxon>
        <taxon>Butyricicoccaceae</taxon>
        <taxon>Butyricicoccus</taxon>
    </lineage>
</organism>